<dbReference type="Gene3D" id="3.20.20.70">
    <property type="entry name" value="Aldolase class I"/>
    <property type="match status" value="1"/>
</dbReference>
<dbReference type="Proteomes" id="UP000184536">
    <property type="component" value="Unassembled WGS sequence"/>
</dbReference>
<evidence type="ECO:0000313" key="6">
    <source>
        <dbReference type="Proteomes" id="UP000184536"/>
    </source>
</evidence>
<dbReference type="Pfam" id="PF05853">
    <property type="entry name" value="BKACE"/>
    <property type="match status" value="1"/>
</dbReference>
<organism evidence="5 6">
    <name type="scientific">Geosporobacter subterraneus DSM 17957</name>
    <dbReference type="NCBI Taxonomy" id="1121919"/>
    <lineage>
        <taxon>Bacteria</taxon>
        <taxon>Bacillati</taxon>
        <taxon>Bacillota</taxon>
        <taxon>Clostridia</taxon>
        <taxon>Peptostreptococcales</taxon>
        <taxon>Thermotaleaceae</taxon>
        <taxon>Geosporobacter</taxon>
    </lineage>
</organism>
<dbReference type="RefSeq" id="WP_110939514.1">
    <property type="nucleotide sequence ID" value="NZ_FQZV01000004.1"/>
</dbReference>
<dbReference type="AlphaFoldDB" id="A0A1M6CFH9"/>
<proteinExistence type="predicted"/>
<dbReference type="InterPro" id="IPR013785">
    <property type="entry name" value="Aldolase_TIM"/>
</dbReference>
<evidence type="ECO:0000256" key="2">
    <source>
        <dbReference type="ARBA" id="ARBA00022679"/>
    </source>
</evidence>
<dbReference type="PANTHER" id="PTHR37418">
    <property type="entry name" value="3-KETO-5-AMINOHEXANOATE CLEAVAGE ENZYME-RELATED"/>
    <property type="match status" value="1"/>
</dbReference>
<keyword evidence="2" id="KW-0808">Transferase</keyword>
<dbReference type="InterPro" id="IPR008567">
    <property type="entry name" value="BKACE"/>
</dbReference>
<accession>A0A1M6CFH9</accession>
<gene>
    <name evidence="5" type="ORF">SAMN02745975_00197</name>
</gene>
<keyword evidence="3" id="KW-0479">Metal-binding</keyword>
<sequence length="270" mass="29482">MEKLIITLAPTGNVPTKTMNQATPVTVEEIVEEIKRCRQLGVAIAHIHVRDQEGKPTSDRSIFQKVLERIEEEKIDIITQVSTGARGGENTIEYRGQMLDLPAQMASLSTGSSNFPSSINANDPALIEALAHKMYAHGLKPEIEAFDVGMISNAKKLLKKGILKAPLHFNLVMNVPGSIEGTPRNLLFMIESLPEGSTWSVSGIGRSQVPMLTMAILMGGHVRTGLEDVLEYEKGVPATNAMLVERVVRIAKELGREIATPDEARRILGL</sequence>
<evidence type="ECO:0000256" key="3">
    <source>
        <dbReference type="ARBA" id="ARBA00022723"/>
    </source>
</evidence>
<dbReference type="STRING" id="1121919.SAMN02745975_00197"/>
<reference evidence="6" key="1">
    <citation type="submission" date="2016-11" db="EMBL/GenBank/DDBJ databases">
        <authorList>
            <person name="Varghese N."/>
            <person name="Submissions S."/>
        </authorList>
    </citation>
    <scope>NUCLEOTIDE SEQUENCE [LARGE SCALE GENOMIC DNA]</scope>
    <source>
        <strain evidence="6">DSM 17957</strain>
    </source>
</reference>
<evidence type="ECO:0000256" key="4">
    <source>
        <dbReference type="ARBA" id="ARBA00022833"/>
    </source>
</evidence>
<dbReference type="GO" id="GO:0043720">
    <property type="term" value="F:3-keto-5-aminohexanoate cleavage activity"/>
    <property type="evidence" value="ECO:0007669"/>
    <property type="project" value="InterPro"/>
</dbReference>
<comment type="cofactor">
    <cofactor evidence="1">
        <name>Zn(2+)</name>
        <dbReference type="ChEBI" id="CHEBI:29105"/>
    </cofactor>
</comment>
<dbReference type="PANTHER" id="PTHR37418:SF2">
    <property type="entry name" value="3-KETO-5-AMINOHEXANOATE CLEAVAGE ENZYME"/>
    <property type="match status" value="1"/>
</dbReference>
<keyword evidence="6" id="KW-1185">Reference proteome</keyword>
<dbReference type="EMBL" id="FQZV01000004">
    <property type="protein sequence ID" value="SHI59757.1"/>
    <property type="molecule type" value="Genomic_DNA"/>
</dbReference>
<evidence type="ECO:0000313" key="5">
    <source>
        <dbReference type="EMBL" id="SHI59757.1"/>
    </source>
</evidence>
<protein>
    <submittedName>
        <fullName evidence="5">3-keto-5-aminohexanoate cleavage enzyme</fullName>
    </submittedName>
</protein>
<dbReference type="OrthoDB" id="63399at2"/>
<evidence type="ECO:0000256" key="1">
    <source>
        <dbReference type="ARBA" id="ARBA00001947"/>
    </source>
</evidence>
<keyword evidence="4" id="KW-0862">Zinc</keyword>
<name>A0A1M6CFH9_9FIRM</name>
<dbReference type="GO" id="GO:0046872">
    <property type="term" value="F:metal ion binding"/>
    <property type="evidence" value="ECO:0007669"/>
    <property type="project" value="UniProtKB-KW"/>
</dbReference>